<reference evidence="4 5" key="1">
    <citation type="submission" date="2015-07" db="EMBL/GenBank/DDBJ databases">
        <title>ATOL: Assembling a taxonomically balanced genome-scale reconstruction of the evolutionary history of the Enterobacteriaceae.</title>
        <authorList>
            <person name="Plunkett G.III."/>
            <person name="Neeno-Eckwall E.C."/>
            <person name="Glasner J.D."/>
            <person name="Perna N.T."/>
        </authorList>
    </citation>
    <scope>NUCLEOTIDE SEQUENCE [LARGE SCALE GENOMIC DNA]</scope>
    <source>
        <strain evidence="4 5">ATCC 35017</strain>
    </source>
</reference>
<evidence type="ECO:0000313" key="4">
    <source>
        <dbReference type="EMBL" id="KPD01882.1"/>
    </source>
</evidence>
<feature type="active site" evidence="2">
    <location>
        <position position="476"/>
    </location>
</feature>
<evidence type="ECO:0000313" key="5">
    <source>
        <dbReference type="Proteomes" id="UP000053226"/>
    </source>
</evidence>
<sequence>MINKELTWQGLLPDLTPYETILTSSATFPPSSLADIQPRLFDSMQRFVAENSRTRFMFIKADENEFYLKTFASAIEPLLTKTHSIVGDYQLSDDHSTLSWNNELHGKFSATHNIAWREWIEPEQLFGFITSKQQAIPGLLHKINGGILLLSARTLLAQPLMWARLKQMITQQRFEWLPLSELQPLPFAADASPLDLKLIIIGDRLSLEELEFAEPELFECALYGEYESLMFFEDEQQLTLWMSYVNTLIAEHQLPKIASNGWAALLTQATRYCEDQYTLPFDALWLLRRLTDAAHYKNDQGLLDNNAFTQARENRLWRHQYLSERGQDDILQEQILIKTEGEVIGQINGLSVLQFPGHPEPIGEPSRITCVAHLGDGEFVDVERKAELGGNIHAKGMLIMQAYLNYELKLDQPQPFSASIVFEQSYGEVDGDSASLAELCALISALALQPIDQQIAVTGAVDQFGYVQPIGGVNEKIEGFFDICFQRQLTGQQGVIIPMSNVRHLSLKNEVIDAVKNKQFHIWPVEHVAQAITLLTRQPYYEQQSEEDSEHLLAIIQERINQINNHEKPKFPWFLRWLG</sequence>
<proteinExistence type="inferred from homology"/>
<dbReference type="EMBL" id="LGAA01000026">
    <property type="protein sequence ID" value="KPD01882.1"/>
    <property type="molecule type" value="Genomic_DNA"/>
</dbReference>
<dbReference type="InterPro" id="IPR027065">
    <property type="entry name" value="Lon_Prtase"/>
</dbReference>
<feature type="active site" evidence="2">
    <location>
        <position position="433"/>
    </location>
</feature>
<dbReference type="RefSeq" id="WP_053908819.1">
    <property type="nucleotide sequence ID" value="NZ_CAWMUS010000026.1"/>
</dbReference>
<gene>
    <name evidence="4" type="ORF">M992_2425</name>
</gene>
<feature type="domain" description="Lon proteolytic" evidence="3">
    <location>
        <begin position="341"/>
        <end position="538"/>
    </location>
</feature>
<keyword evidence="2 4" id="KW-0378">Hydrolase</keyword>
<keyword evidence="5" id="KW-1185">Reference proteome</keyword>
<dbReference type="PROSITE" id="PS51786">
    <property type="entry name" value="LON_PROTEOLYTIC"/>
    <property type="match status" value="1"/>
</dbReference>
<dbReference type="Gene3D" id="3.40.50.300">
    <property type="entry name" value="P-loop containing nucleotide triphosphate hydrolases"/>
    <property type="match status" value="1"/>
</dbReference>
<organism evidence="4 5">
    <name type="scientific">Moellerella wisconsensis ATCC 35017</name>
    <dbReference type="NCBI Taxonomy" id="1354267"/>
    <lineage>
        <taxon>Bacteria</taxon>
        <taxon>Pseudomonadati</taxon>
        <taxon>Pseudomonadota</taxon>
        <taxon>Gammaproteobacteria</taxon>
        <taxon>Enterobacterales</taxon>
        <taxon>Morganellaceae</taxon>
        <taxon>Moellerella</taxon>
    </lineage>
</organism>
<dbReference type="GO" id="GO:0030163">
    <property type="term" value="P:protein catabolic process"/>
    <property type="evidence" value="ECO:0007669"/>
    <property type="project" value="InterPro"/>
</dbReference>
<comment type="similarity">
    <text evidence="2">Belongs to the peptidase S16 family.</text>
</comment>
<keyword evidence="2" id="KW-0720">Serine protease</keyword>
<dbReference type="OrthoDB" id="9758568at2"/>
<dbReference type="SUPFAM" id="SSF54211">
    <property type="entry name" value="Ribosomal protein S5 domain 2-like"/>
    <property type="match status" value="1"/>
</dbReference>
<dbReference type="InterPro" id="IPR041699">
    <property type="entry name" value="AAA_32"/>
</dbReference>
<dbReference type="InterPro" id="IPR014721">
    <property type="entry name" value="Ribsml_uS5_D2-typ_fold_subgr"/>
</dbReference>
<dbReference type="AlphaFoldDB" id="A0A0N0I956"/>
<keyword evidence="1 2" id="KW-0645">Protease</keyword>
<name>A0A0N0I956_9GAMM</name>
<comment type="caution">
    <text evidence="4">The sequence shown here is derived from an EMBL/GenBank/DDBJ whole genome shotgun (WGS) entry which is preliminary data.</text>
</comment>
<dbReference type="EC" id="3.4.21.53" evidence="2"/>
<dbReference type="GO" id="GO:0006508">
    <property type="term" value="P:proteolysis"/>
    <property type="evidence" value="ECO:0007669"/>
    <property type="project" value="UniProtKB-KW"/>
</dbReference>
<dbReference type="PRINTS" id="PR00830">
    <property type="entry name" value="ENDOLAPTASE"/>
</dbReference>
<protein>
    <recommendedName>
        <fullName evidence="2">endopeptidase La</fullName>
        <ecNumber evidence="2">3.4.21.53</ecNumber>
    </recommendedName>
</protein>
<dbReference type="PANTHER" id="PTHR10046">
    <property type="entry name" value="ATP DEPENDENT LON PROTEASE FAMILY MEMBER"/>
    <property type="match status" value="1"/>
</dbReference>
<dbReference type="Gene3D" id="3.30.230.10">
    <property type="match status" value="1"/>
</dbReference>
<dbReference type="InterPro" id="IPR020568">
    <property type="entry name" value="Ribosomal_Su5_D2-typ_SF"/>
</dbReference>
<dbReference type="Pfam" id="PF13654">
    <property type="entry name" value="AAA_32"/>
    <property type="match status" value="1"/>
</dbReference>
<comment type="catalytic activity">
    <reaction evidence="2">
        <text>Hydrolysis of proteins in presence of ATP.</text>
        <dbReference type="EC" id="3.4.21.53"/>
    </reaction>
</comment>
<dbReference type="InterPro" id="IPR008269">
    <property type="entry name" value="Lon_proteolytic"/>
</dbReference>
<evidence type="ECO:0000256" key="2">
    <source>
        <dbReference type="PROSITE-ProRule" id="PRU01122"/>
    </source>
</evidence>
<dbReference type="InterPro" id="IPR027417">
    <property type="entry name" value="P-loop_NTPase"/>
</dbReference>
<evidence type="ECO:0000256" key="1">
    <source>
        <dbReference type="ARBA" id="ARBA00022670"/>
    </source>
</evidence>
<dbReference type="GO" id="GO:0004176">
    <property type="term" value="F:ATP-dependent peptidase activity"/>
    <property type="evidence" value="ECO:0007669"/>
    <property type="project" value="UniProtKB-UniRule"/>
</dbReference>
<dbReference type="GO" id="GO:0005524">
    <property type="term" value="F:ATP binding"/>
    <property type="evidence" value="ECO:0007669"/>
    <property type="project" value="InterPro"/>
</dbReference>
<accession>A0A0N0I956</accession>
<dbReference type="Proteomes" id="UP000053226">
    <property type="component" value="Unassembled WGS sequence"/>
</dbReference>
<dbReference type="Pfam" id="PF05362">
    <property type="entry name" value="Lon_C"/>
    <property type="match status" value="1"/>
</dbReference>
<evidence type="ECO:0000259" key="3">
    <source>
        <dbReference type="PROSITE" id="PS51786"/>
    </source>
</evidence>
<dbReference type="GO" id="GO:0004252">
    <property type="term" value="F:serine-type endopeptidase activity"/>
    <property type="evidence" value="ECO:0007669"/>
    <property type="project" value="UniProtKB-UniRule"/>
</dbReference>